<comment type="caution">
    <text evidence="2">The sequence shown here is derived from an EMBL/GenBank/DDBJ whole genome shotgun (WGS) entry which is preliminary data.</text>
</comment>
<proteinExistence type="predicted"/>
<protein>
    <recommendedName>
        <fullName evidence="1">PucR C-terminal helix-turn-helix domain-containing protein</fullName>
    </recommendedName>
</protein>
<dbReference type="InterPro" id="IPR042070">
    <property type="entry name" value="PucR_C-HTH_sf"/>
</dbReference>
<feature type="domain" description="PucR C-terminal helix-turn-helix" evidence="1">
    <location>
        <begin position="511"/>
        <end position="569"/>
    </location>
</feature>
<dbReference type="Gene3D" id="3.30.450.40">
    <property type="match status" value="1"/>
</dbReference>
<dbReference type="SUPFAM" id="SSF55781">
    <property type="entry name" value="GAF domain-like"/>
    <property type="match status" value="1"/>
</dbReference>
<accession>A0ABR7Z6R1</accession>
<dbReference type="InterPro" id="IPR051448">
    <property type="entry name" value="CdaR-like_regulators"/>
</dbReference>
<dbReference type="InterPro" id="IPR029016">
    <property type="entry name" value="GAF-like_dom_sf"/>
</dbReference>
<evidence type="ECO:0000259" key="1">
    <source>
        <dbReference type="Pfam" id="PF13556"/>
    </source>
</evidence>
<dbReference type="Proteomes" id="UP000805841">
    <property type="component" value="Unassembled WGS sequence"/>
</dbReference>
<evidence type="ECO:0000313" key="2">
    <source>
        <dbReference type="EMBL" id="MBD1601008.1"/>
    </source>
</evidence>
<name>A0ABR7Z6R1_9PSED</name>
<gene>
    <name evidence="2" type="ORF">HAQ05_20205</name>
</gene>
<reference evidence="2 3" key="1">
    <citation type="journal article" date="2020" name="Insects">
        <title>Bacteria Belonging to Pseudomonas typographi sp. nov. from the Bark Beetle Ips typographus Have Genomic Potential to Aid in the Host Ecology.</title>
        <authorList>
            <person name="Peral-Aranega E."/>
            <person name="Saati-Santamaria Z."/>
            <person name="Kolarik M."/>
            <person name="Rivas R."/>
            <person name="Garcia-Fraile P."/>
        </authorList>
    </citation>
    <scope>NUCLEOTIDE SEQUENCE [LARGE SCALE GENOMIC DNA]</scope>
    <source>
        <strain evidence="2 3">CA3A</strain>
    </source>
</reference>
<keyword evidence="3" id="KW-1185">Reference proteome</keyword>
<dbReference type="EMBL" id="JAAOCA010000027">
    <property type="protein sequence ID" value="MBD1601008.1"/>
    <property type="molecule type" value="Genomic_DNA"/>
</dbReference>
<organism evidence="2 3">
    <name type="scientific">Pseudomonas typographi</name>
    <dbReference type="NCBI Taxonomy" id="2715964"/>
    <lineage>
        <taxon>Bacteria</taxon>
        <taxon>Pseudomonadati</taxon>
        <taxon>Pseudomonadota</taxon>
        <taxon>Gammaproteobacteria</taxon>
        <taxon>Pseudomonadales</taxon>
        <taxon>Pseudomonadaceae</taxon>
        <taxon>Pseudomonas</taxon>
    </lineage>
</organism>
<dbReference type="InterPro" id="IPR025736">
    <property type="entry name" value="PucR_C-HTH_dom"/>
</dbReference>
<dbReference type="Pfam" id="PF13556">
    <property type="entry name" value="HTH_30"/>
    <property type="match status" value="1"/>
</dbReference>
<evidence type="ECO:0000313" key="3">
    <source>
        <dbReference type="Proteomes" id="UP000805841"/>
    </source>
</evidence>
<sequence>MKHTAHALNGQWLKAYDAFSTPQDFATTLKKLTALACEFAPWSISGILAVDVPGGFVELVAETGNHGQIFSLLPTRWPLVTSPCKTVLATGEVLFFEDVKLCSQYPLYQAEAVAQGFRSGVVMLLEGCDPQGRPLVWTLQARGGAPASAEQFAVAHGLAQVGKRAIERALAHEFEQRQRQQLEALSRLGTDLMDEVFRGANLAELVSLGGRKADTRLAIIDALVEQVHYSHPGDCRPADLLACVEQADSCRQGDEALAAHLQNPERTPVLIEPVVIGGQFVGAVVLLGSQPHNAAVERNLLRQIKGAAGTLLLRNYVELTQRSRALKALFEHLEKGQWDTSAAVYAQARRCQLNLRKPAQLLLIKRGEGSSQANLERWERRLSAQVPGSTLCELAEHLLLRVPCERCGVAPAMLARLASLLQGFGAPQRLPLRIAKGPVVEAAEHYPPAIKALKQLLTLATTFGRHGLVDAASFGPFTFLAATLDAQAAPEFVARTIGAIQAHDRQHHTRLLDTCVAFSETGCRYQEAAHRLDIHVSTLRYRLVRIGELFAIDFANPDARFALELAVRLDRILSQASAAPAIAAPTLVQYG</sequence>
<dbReference type="Gene3D" id="1.10.10.2840">
    <property type="entry name" value="PucR C-terminal helix-turn-helix domain"/>
    <property type="match status" value="1"/>
</dbReference>
<dbReference type="PANTHER" id="PTHR33744">
    <property type="entry name" value="CARBOHYDRATE DIACID REGULATOR"/>
    <property type="match status" value="1"/>
</dbReference>
<dbReference type="RefSeq" id="WP_190423824.1">
    <property type="nucleotide sequence ID" value="NZ_JAAOCA010000027.1"/>
</dbReference>